<dbReference type="AlphaFoldDB" id="A0A9D1HLA3"/>
<feature type="transmembrane region" description="Helical" evidence="1">
    <location>
        <begin position="6"/>
        <end position="23"/>
    </location>
</feature>
<keyword evidence="1" id="KW-0472">Membrane</keyword>
<accession>A0A9D1HLA3</accession>
<reference evidence="2" key="2">
    <citation type="journal article" date="2021" name="PeerJ">
        <title>Extensive microbial diversity within the chicken gut microbiome revealed by metagenomics and culture.</title>
        <authorList>
            <person name="Gilroy R."/>
            <person name="Ravi A."/>
            <person name="Getino M."/>
            <person name="Pursley I."/>
            <person name="Horton D.L."/>
            <person name="Alikhan N.F."/>
            <person name="Baker D."/>
            <person name="Gharbi K."/>
            <person name="Hall N."/>
            <person name="Watson M."/>
            <person name="Adriaenssens E.M."/>
            <person name="Foster-Nyarko E."/>
            <person name="Jarju S."/>
            <person name="Secka A."/>
            <person name="Antonio M."/>
            <person name="Oren A."/>
            <person name="Chaudhuri R.R."/>
            <person name="La Ragione R."/>
            <person name="Hildebrand F."/>
            <person name="Pallen M.J."/>
        </authorList>
    </citation>
    <scope>NUCLEOTIDE SEQUENCE</scope>
    <source>
        <strain evidence="2">CHK195-11698</strain>
    </source>
</reference>
<evidence type="ECO:0000313" key="3">
    <source>
        <dbReference type="Proteomes" id="UP000824175"/>
    </source>
</evidence>
<proteinExistence type="predicted"/>
<feature type="transmembrane region" description="Helical" evidence="1">
    <location>
        <begin position="35"/>
        <end position="52"/>
    </location>
</feature>
<name>A0A9D1HLA3_9FIRM</name>
<protein>
    <submittedName>
        <fullName evidence="2">Uncharacterized protein</fullName>
    </submittedName>
</protein>
<feature type="transmembrane region" description="Helical" evidence="1">
    <location>
        <begin position="94"/>
        <end position="111"/>
    </location>
</feature>
<keyword evidence="1" id="KW-1133">Transmembrane helix</keyword>
<dbReference type="EMBL" id="DVMJ01000002">
    <property type="protein sequence ID" value="HIU12513.1"/>
    <property type="molecule type" value="Genomic_DNA"/>
</dbReference>
<evidence type="ECO:0000313" key="2">
    <source>
        <dbReference type="EMBL" id="HIU12513.1"/>
    </source>
</evidence>
<sequence>MLNHLLAFIATILLVLCMLTPFKKKHSRLQWLNHHVFYAIALIVVALIHGIIAGSHPAMLSGKMAWIALVLLVILAIPHQRFKCHSFRKIHRSLAILTCGLILIHIVYALSL</sequence>
<comment type="caution">
    <text evidence="2">The sequence shown here is derived from an EMBL/GenBank/DDBJ whole genome shotgun (WGS) entry which is preliminary data.</text>
</comment>
<gene>
    <name evidence="2" type="ORF">IAD15_00345</name>
</gene>
<reference evidence="2" key="1">
    <citation type="submission" date="2020-10" db="EMBL/GenBank/DDBJ databases">
        <authorList>
            <person name="Gilroy R."/>
        </authorList>
    </citation>
    <scope>NUCLEOTIDE SEQUENCE</scope>
    <source>
        <strain evidence="2">CHK195-11698</strain>
    </source>
</reference>
<evidence type="ECO:0000256" key="1">
    <source>
        <dbReference type="SAM" id="Phobius"/>
    </source>
</evidence>
<feature type="transmembrane region" description="Helical" evidence="1">
    <location>
        <begin position="64"/>
        <end position="82"/>
    </location>
</feature>
<dbReference type="Proteomes" id="UP000824175">
    <property type="component" value="Unassembled WGS sequence"/>
</dbReference>
<keyword evidence="1" id="KW-0812">Transmembrane</keyword>
<organism evidence="2 3">
    <name type="scientific">Candidatus Fimiplasma intestinipullorum</name>
    <dbReference type="NCBI Taxonomy" id="2840825"/>
    <lineage>
        <taxon>Bacteria</taxon>
        <taxon>Bacillati</taxon>
        <taxon>Bacillota</taxon>
        <taxon>Clostridia</taxon>
        <taxon>Eubacteriales</taxon>
        <taxon>Candidatus Fimiplasma</taxon>
    </lineage>
</organism>